<comment type="caution">
    <text evidence="2">The sequence shown here is derived from an EMBL/GenBank/DDBJ whole genome shotgun (WGS) entry which is preliminary data.</text>
</comment>
<feature type="compositionally biased region" description="Low complexity" evidence="1">
    <location>
        <begin position="221"/>
        <end position="241"/>
    </location>
</feature>
<dbReference type="RefSeq" id="XP_062644861.1">
    <property type="nucleotide sequence ID" value="XM_062789317.1"/>
</dbReference>
<protein>
    <submittedName>
        <fullName evidence="2">Uncharacterized protein</fullName>
    </submittedName>
</protein>
<dbReference type="Proteomes" id="UP001302602">
    <property type="component" value="Unassembled WGS sequence"/>
</dbReference>
<name>A0AAN6TVQ2_9PEZI</name>
<dbReference type="AlphaFoldDB" id="A0AAN6TVQ2"/>
<evidence type="ECO:0000313" key="2">
    <source>
        <dbReference type="EMBL" id="KAK4121090.1"/>
    </source>
</evidence>
<reference evidence="2" key="1">
    <citation type="journal article" date="2023" name="Mol. Phylogenet. Evol.">
        <title>Genome-scale phylogeny and comparative genomics of the fungal order Sordariales.</title>
        <authorList>
            <person name="Hensen N."/>
            <person name="Bonometti L."/>
            <person name="Westerberg I."/>
            <person name="Brannstrom I.O."/>
            <person name="Guillou S."/>
            <person name="Cros-Aarteil S."/>
            <person name="Calhoun S."/>
            <person name="Haridas S."/>
            <person name="Kuo A."/>
            <person name="Mondo S."/>
            <person name="Pangilinan J."/>
            <person name="Riley R."/>
            <person name="LaButti K."/>
            <person name="Andreopoulos B."/>
            <person name="Lipzen A."/>
            <person name="Chen C."/>
            <person name="Yan M."/>
            <person name="Daum C."/>
            <person name="Ng V."/>
            <person name="Clum A."/>
            <person name="Steindorff A."/>
            <person name="Ohm R.A."/>
            <person name="Martin F."/>
            <person name="Silar P."/>
            <person name="Natvig D.O."/>
            <person name="Lalanne C."/>
            <person name="Gautier V."/>
            <person name="Ament-Velasquez S.L."/>
            <person name="Kruys A."/>
            <person name="Hutchinson M.I."/>
            <person name="Powell A.J."/>
            <person name="Barry K."/>
            <person name="Miller A.N."/>
            <person name="Grigoriev I.V."/>
            <person name="Debuchy R."/>
            <person name="Gladieux P."/>
            <person name="Hiltunen Thoren M."/>
            <person name="Johannesson H."/>
        </authorList>
    </citation>
    <scope>NUCLEOTIDE SEQUENCE</scope>
    <source>
        <strain evidence="2">CBS 731.68</strain>
    </source>
</reference>
<accession>A0AAN6TVQ2</accession>
<sequence>MPPDQGAKFHHAYCAFPDHDTAALSSPPHAVHPAIAARSTHETDDAHRIQANASAELPLRPPFAVLSGREEQDDESIPSPGWDIFRRAASAIASFERRQWACPSGTRSCSSIGYPNSCCGESETCMEVPDTGLGPVGCCPSGATCGGGISGCADGSTACGSELGGGCCIPGFVCQGVGCVRSSPSAEPPTLTTLTTTSTSIISLPTPSTILVTVVITITPSTTPQPITSTTTSTITASTSSGSGAGAPFRPTSSSDSPDNTNTNTNTNSPSLSSSSSSSYCPTGFYPCLARAGGGCCQTGRDCATTTCPPPPTPTTQMTTVVDGNGVTVVVPVGSGGGETTAVDGGGGCAGGWYLCGSEGGDVAGCCPTGYECGTASCFAVVSGTRTGIGGVAASVAKGLAGHNGGGRVGVVGVWWVVVVEVGGVLAGLI</sequence>
<gene>
    <name evidence="2" type="ORF">N657DRAFT_578450</name>
</gene>
<feature type="region of interest" description="Disordered" evidence="1">
    <location>
        <begin position="221"/>
        <end position="279"/>
    </location>
</feature>
<dbReference type="PANTHER" id="PTHR39599:SF2">
    <property type="entry name" value="ANCHORED PROTEIN, PUTATIVE (AFU_ORTHOLOGUE AFUA_1G09650)-RELATED"/>
    <property type="match status" value="1"/>
</dbReference>
<proteinExistence type="predicted"/>
<evidence type="ECO:0000256" key="1">
    <source>
        <dbReference type="SAM" id="MobiDB-lite"/>
    </source>
</evidence>
<reference evidence="2" key="2">
    <citation type="submission" date="2023-05" db="EMBL/GenBank/DDBJ databases">
        <authorList>
            <consortium name="Lawrence Berkeley National Laboratory"/>
            <person name="Steindorff A."/>
            <person name="Hensen N."/>
            <person name="Bonometti L."/>
            <person name="Westerberg I."/>
            <person name="Brannstrom I.O."/>
            <person name="Guillou S."/>
            <person name="Cros-Aarteil S."/>
            <person name="Calhoun S."/>
            <person name="Haridas S."/>
            <person name="Kuo A."/>
            <person name="Mondo S."/>
            <person name="Pangilinan J."/>
            <person name="Riley R."/>
            <person name="Labutti K."/>
            <person name="Andreopoulos B."/>
            <person name="Lipzen A."/>
            <person name="Chen C."/>
            <person name="Yanf M."/>
            <person name="Daum C."/>
            <person name="Ng V."/>
            <person name="Clum A."/>
            <person name="Ohm R."/>
            <person name="Martin F."/>
            <person name="Silar P."/>
            <person name="Natvig D."/>
            <person name="Lalanne C."/>
            <person name="Gautier V."/>
            <person name="Ament-Velasquez S.L."/>
            <person name="Kruys A."/>
            <person name="Hutchinson M.I."/>
            <person name="Powell A.J."/>
            <person name="Barry K."/>
            <person name="Miller A.N."/>
            <person name="Grigoriev I.V."/>
            <person name="Debuchy R."/>
            <person name="Gladieux P."/>
            <person name="Thoren M.H."/>
            <person name="Johannesson H."/>
        </authorList>
    </citation>
    <scope>NUCLEOTIDE SEQUENCE</scope>
    <source>
        <strain evidence="2">CBS 731.68</strain>
    </source>
</reference>
<dbReference type="EMBL" id="MU853235">
    <property type="protein sequence ID" value="KAK4121090.1"/>
    <property type="molecule type" value="Genomic_DNA"/>
</dbReference>
<evidence type="ECO:0000313" key="3">
    <source>
        <dbReference type="Proteomes" id="UP001302602"/>
    </source>
</evidence>
<dbReference type="PANTHER" id="PTHR39599">
    <property type="entry name" value="GPI-ANCHORED PROTEIN (EUROFUNG)-RELATED-RELATED"/>
    <property type="match status" value="1"/>
</dbReference>
<keyword evidence="3" id="KW-1185">Reference proteome</keyword>
<organism evidence="2 3">
    <name type="scientific">Parathielavia appendiculata</name>
    <dbReference type="NCBI Taxonomy" id="2587402"/>
    <lineage>
        <taxon>Eukaryota</taxon>
        <taxon>Fungi</taxon>
        <taxon>Dikarya</taxon>
        <taxon>Ascomycota</taxon>
        <taxon>Pezizomycotina</taxon>
        <taxon>Sordariomycetes</taxon>
        <taxon>Sordariomycetidae</taxon>
        <taxon>Sordariales</taxon>
        <taxon>Chaetomiaceae</taxon>
        <taxon>Parathielavia</taxon>
    </lineage>
</organism>
<feature type="compositionally biased region" description="Low complexity" evidence="1">
    <location>
        <begin position="251"/>
        <end position="279"/>
    </location>
</feature>
<dbReference type="GeneID" id="87826087"/>